<sequence length="54" mass="6118">MAKGMRCKECGSAMYADKEDYQPKGTWVTYVCRNGSCPSVKRGFPWSERTFEGS</sequence>
<protein>
    <submittedName>
        <fullName evidence="1">Uncharacterized protein</fullName>
    </submittedName>
</protein>
<keyword evidence="2" id="KW-1185">Reference proteome</keyword>
<name>A0A1H0TYU4_9MICO</name>
<organism evidence="1 2">
    <name type="scientific">Pedococcus dokdonensis</name>
    <dbReference type="NCBI Taxonomy" id="443156"/>
    <lineage>
        <taxon>Bacteria</taxon>
        <taxon>Bacillati</taxon>
        <taxon>Actinomycetota</taxon>
        <taxon>Actinomycetes</taxon>
        <taxon>Micrococcales</taxon>
        <taxon>Intrasporangiaceae</taxon>
        <taxon>Pedococcus</taxon>
    </lineage>
</organism>
<reference evidence="2" key="1">
    <citation type="submission" date="2016-10" db="EMBL/GenBank/DDBJ databases">
        <authorList>
            <person name="Varghese N."/>
            <person name="Submissions S."/>
        </authorList>
    </citation>
    <scope>NUCLEOTIDE SEQUENCE [LARGE SCALE GENOMIC DNA]</scope>
    <source>
        <strain evidence="2">DSM 22329</strain>
    </source>
</reference>
<evidence type="ECO:0000313" key="2">
    <source>
        <dbReference type="Proteomes" id="UP000199077"/>
    </source>
</evidence>
<evidence type="ECO:0000313" key="1">
    <source>
        <dbReference type="EMBL" id="SDP58935.1"/>
    </source>
</evidence>
<dbReference type="EMBL" id="LT629711">
    <property type="protein sequence ID" value="SDP58935.1"/>
    <property type="molecule type" value="Genomic_DNA"/>
</dbReference>
<dbReference type="Proteomes" id="UP000199077">
    <property type="component" value="Chromosome I"/>
</dbReference>
<dbReference type="AlphaFoldDB" id="A0A1H0TYU4"/>
<gene>
    <name evidence="1" type="ORF">SAMN04489867_3036</name>
</gene>
<proteinExistence type="predicted"/>
<accession>A0A1H0TYU4</accession>